<evidence type="ECO:0000256" key="5">
    <source>
        <dbReference type="ARBA" id="ARBA00023235"/>
    </source>
</evidence>
<dbReference type="GO" id="GO:0016102">
    <property type="term" value="P:diterpenoid biosynthetic process"/>
    <property type="evidence" value="ECO:0007669"/>
    <property type="project" value="TreeGrafter"/>
</dbReference>
<evidence type="ECO:0000313" key="9">
    <source>
        <dbReference type="Proteomes" id="UP000012174"/>
    </source>
</evidence>
<dbReference type="eggNOG" id="ENOG502QUXU">
    <property type="taxonomic scope" value="Eukaryota"/>
</dbReference>
<dbReference type="Gene3D" id="1.50.10.160">
    <property type="match status" value="1"/>
</dbReference>
<dbReference type="STRING" id="1287681.M7SFE5"/>
<dbReference type="PANTHER" id="PTHR31739">
    <property type="entry name" value="ENT-COPALYL DIPHOSPHATE SYNTHASE, CHLOROPLASTIC"/>
    <property type="match status" value="1"/>
</dbReference>
<dbReference type="InterPro" id="IPR008930">
    <property type="entry name" value="Terpenoid_cyclase/PrenylTrfase"/>
</dbReference>
<name>M7SFE5_EUTLA</name>
<comment type="cofactor">
    <cofactor evidence="1">
        <name>Mg(2+)</name>
        <dbReference type="ChEBI" id="CHEBI:18420"/>
    </cofactor>
</comment>
<proteinExistence type="inferred from homology"/>
<dbReference type="GO" id="GO:0010333">
    <property type="term" value="F:terpene synthase activity"/>
    <property type="evidence" value="ECO:0007669"/>
    <property type="project" value="InterPro"/>
</dbReference>
<dbReference type="OrthoDB" id="2343925at2759"/>
<evidence type="ECO:0000256" key="2">
    <source>
        <dbReference type="ARBA" id="ARBA00006333"/>
    </source>
</evidence>
<sequence length="987" mass="109377">MTVTTSLEASARSLVQRAVLNYDEKYGYGSMSCAIYDTAWVSLVTKASANGKQWLFPQCFQYLLETQTDDGWSRGACQTDGILNTAASLLSLIRHVKEPLQIADVSQDELKTRIGTATTSLQRQLQNWDVESSTHVGFEVIVPALLDMVEREGNETVLQFNGKGELMRLNAIKLSKFRPEYLYGKYKSTILHSLEALIGKIDFDRIAHHVIGGSLMASPSSTAAYLMNATHWNDEAEEYLCHVVNVKGGEGGGVPSAYPSTYFEYSWLLSTLLKAGFTKADLGSPELTTITEILKEAFRAQKGTIGFAPFLQADVDDTAKGLISLYLLGQNDEIGPESMVRMFETETHFQTYSLERNPSFTANCNALLALTHQPESAVGCYSSQILKIVGFLCDHWWKADGAIGDKWNLCPLYPTMLITQAFTDLLVLVDNGVLPDVFDSELKGKIAITVFQACLRSLLDQRENGSWNNSIEQTSYGILVLAEARKLSFFEDIQPQLELAMRSAVEFIGSFDDRPLEVLWIEKVTYSSTLLAEAYKLAALKASTATRGSPGSRGVGVSVKTKVSSLKMTGYIKLAQSTPMFSKLPTWQIQASFLEATLFQPLLRARRLGIFPRENMEEDKYFDMIPFIWALCNNHTLAFASTTFLFDMMVISFLNFQADEFMEATAGPAFAGNLSQLRHIVNSLFTQHSNGLQNGNGSVPPSSGDGSASGTNGHGMVSETNGNGTTDEADISGPLKRFVGHVLNRPAVASASSWDRKRLEQELQTYLLSHVRQVEDNLNLSRQDEKTTYQTSTTFFDWVRTTSSDQTSGPYAFALVCCMMSSSSSSSSSTLCNNGSAMTTTECFRSASQKYYAQALCRHLSTMCRMYNDYGSMDRDAAEGNLSSLNFPEFGALSREGRKRELYELAEYERVLMDGALERLDRQADKAASPRVRRAEKRKLAVWRVFVDVTDLHGQIYVVRDIASRIKAQRQQGASRANGTSHSTNGH</sequence>
<feature type="compositionally biased region" description="Polar residues" evidence="7">
    <location>
        <begin position="691"/>
        <end position="711"/>
    </location>
</feature>
<reference evidence="9" key="1">
    <citation type="journal article" date="2013" name="Genome Announc.">
        <title>Draft genome sequence of the grapevine dieback fungus Eutypa lata UCR-EL1.</title>
        <authorList>
            <person name="Blanco-Ulate B."/>
            <person name="Rolshausen P.E."/>
            <person name="Cantu D."/>
        </authorList>
    </citation>
    <scope>NUCLEOTIDE SEQUENCE [LARGE SCALE GENOMIC DNA]</scope>
    <source>
        <strain evidence="9">UCR-EL1</strain>
    </source>
</reference>
<evidence type="ECO:0000256" key="7">
    <source>
        <dbReference type="SAM" id="MobiDB-lite"/>
    </source>
</evidence>
<evidence type="ECO:0000256" key="1">
    <source>
        <dbReference type="ARBA" id="ARBA00001946"/>
    </source>
</evidence>
<dbReference type="GO" id="GO:0016853">
    <property type="term" value="F:isomerase activity"/>
    <property type="evidence" value="ECO:0007669"/>
    <property type="project" value="UniProtKB-KW"/>
</dbReference>
<dbReference type="Proteomes" id="UP000012174">
    <property type="component" value="Unassembled WGS sequence"/>
</dbReference>
<keyword evidence="6" id="KW-0456">Lyase</keyword>
<feature type="region of interest" description="Disordered" evidence="7">
    <location>
        <begin position="691"/>
        <end position="731"/>
    </location>
</feature>
<keyword evidence="3" id="KW-0479">Metal-binding</keyword>
<dbReference type="OMA" id="PFTWTAC"/>
<dbReference type="SUPFAM" id="SSF48239">
    <property type="entry name" value="Terpenoid cyclases/Protein prenyltransferases"/>
    <property type="match status" value="1"/>
</dbReference>
<dbReference type="KEGG" id="ela:UCREL1_10095"/>
<dbReference type="HOGENOM" id="CLU_005861_0_0_1"/>
<dbReference type="AlphaFoldDB" id="M7SFE5"/>
<dbReference type="PIRSF" id="PIRSF036498">
    <property type="entry name" value="Ent-kaurene_synthase_fungi"/>
    <property type="match status" value="1"/>
</dbReference>
<keyword evidence="4" id="KW-0460">Magnesium</keyword>
<accession>M7SFE5</accession>
<dbReference type="Gene3D" id="1.50.10.20">
    <property type="match status" value="1"/>
</dbReference>
<dbReference type="GO" id="GO:0000287">
    <property type="term" value="F:magnesium ion binding"/>
    <property type="evidence" value="ECO:0007669"/>
    <property type="project" value="TreeGrafter"/>
</dbReference>
<dbReference type="PANTHER" id="PTHR31739:SF25">
    <property type="entry name" value="(E,E)-GERANYLLINALOOL SYNTHASE"/>
    <property type="match status" value="1"/>
</dbReference>
<evidence type="ECO:0000313" key="8">
    <source>
        <dbReference type="EMBL" id="EMR62953.1"/>
    </source>
</evidence>
<dbReference type="InterPro" id="IPR050148">
    <property type="entry name" value="Terpene_synthase-like"/>
</dbReference>
<comment type="similarity">
    <text evidence="2">Belongs to the terpene synthase family.</text>
</comment>
<protein>
    <submittedName>
        <fullName evidence="8">Putative ent-kaurene synthase protein</fullName>
    </submittedName>
</protein>
<evidence type="ECO:0000256" key="6">
    <source>
        <dbReference type="ARBA" id="ARBA00023239"/>
    </source>
</evidence>
<gene>
    <name evidence="8" type="ORF">UCREL1_10095</name>
</gene>
<evidence type="ECO:0000256" key="4">
    <source>
        <dbReference type="ARBA" id="ARBA00022842"/>
    </source>
</evidence>
<dbReference type="InterPro" id="IPR017057">
    <property type="entry name" value="Ent-kaurene_synthase_fun"/>
</dbReference>
<keyword evidence="5" id="KW-0413">Isomerase</keyword>
<dbReference type="EMBL" id="KB707329">
    <property type="protein sequence ID" value="EMR62953.1"/>
    <property type="molecule type" value="Genomic_DNA"/>
</dbReference>
<keyword evidence="9" id="KW-1185">Reference proteome</keyword>
<evidence type="ECO:0000256" key="3">
    <source>
        <dbReference type="ARBA" id="ARBA00022723"/>
    </source>
</evidence>
<organism evidence="8 9">
    <name type="scientific">Eutypa lata (strain UCR-EL1)</name>
    <name type="common">Grapevine dieback disease fungus</name>
    <name type="synonym">Eutypa armeniacae</name>
    <dbReference type="NCBI Taxonomy" id="1287681"/>
    <lineage>
        <taxon>Eukaryota</taxon>
        <taxon>Fungi</taxon>
        <taxon>Dikarya</taxon>
        <taxon>Ascomycota</taxon>
        <taxon>Pezizomycotina</taxon>
        <taxon>Sordariomycetes</taxon>
        <taxon>Xylariomycetidae</taxon>
        <taxon>Xylariales</taxon>
        <taxon>Diatrypaceae</taxon>
        <taxon>Eutypa</taxon>
    </lineage>
</organism>